<reference evidence="11" key="2">
    <citation type="submission" date="2023-01" db="EMBL/GenBank/DDBJ databases">
        <authorList>
            <person name="Petersen C."/>
        </authorList>
    </citation>
    <scope>NUCLEOTIDE SEQUENCE</scope>
    <source>
        <strain evidence="11">IBT 12815</strain>
    </source>
</reference>
<dbReference type="Pfam" id="PF14310">
    <property type="entry name" value="Fn3-like"/>
    <property type="match status" value="1"/>
</dbReference>
<dbReference type="Gene3D" id="2.60.40.10">
    <property type="entry name" value="Immunoglobulins"/>
    <property type="match status" value="1"/>
</dbReference>
<sequence>MEGGIESLWDVVAIVTVSILNTGEVSALEVPQLYMGIPGAPAKQLRGFEKIAIEPNKSKSVSFPLTRRDLSQWDTELQT</sequence>
<dbReference type="SMART" id="SM01217">
    <property type="entry name" value="Fn3_like"/>
    <property type="match status" value="1"/>
</dbReference>
<dbReference type="PANTHER" id="PTHR42715">
    <property type="entry name" value="BETA-GLUCOSIDASE"/>
    <property type="match status" value="1"/>
</dbReference>
<name>A0AAD6E0W4_9EURO</name>
<evidence type="ECO:0000313" key="12">
    <source>
        <dbReference type="Proteomes" id="UP001213799"/>
    </source>
</evidence>
<evidence type="ECO:0000256" key="2">
    <source>
        <dbReference type="ARBA" id="ARBA00005336"/>
    </source>
</evidence>
<keyword evidence="5" id="KW-0378">Hydrolase</keyword>
<evidence type="ECO:0000256" key="9">
    <source>
        <dbReference type="ARBA" id="ARBA00023326"/>
    </source>
</evidence>
<comment type="similarity">
    <text evidence="2">Belongs to the glycosyl hydrolase 3 family.</text>
</comment>
<dbReference type="InterPro" id="IPR050288">
    <property type="entry name" value="Cellulose_deg_GH3"/>
</dbReference>
<organism evidence="11 12">
    <name type="scientific">Penicillium hordei</name>
    <dbReference type="NCBI Taxonomy" id="40994"/>
    <lineage>
        <taxon>Eukaryota</taxon>
        <taxon>Fungi</taxon>
        <taxon>Dikarya</taxon>
        <taxon>Ascomycota</taxon>
        <taxon>Pezizomycotina</taxon>
        <taxon>Eurotiomycetes</taxon>
        <taxon>Eurotiomycetidae</taxon>
        <taxon>Eurotiales</taxon>
        <taxon>Aspergillaceae</taxon>
        <taxon>Penicillium</taxon>
    </lineage>
</organism>
<dbReference type="EC" id="3.2.1.21" evidence="3"/>
<keyword evidence="8" id="KW-0326">Glycosidase</keyword>
<gene>
    <name evidence="11" type="ORF">N7537_008667</name>
</gene>
<dbReference type="AlphaFoldDB" id="A0AAD6E0W4"/>
<dbReference type="PANTHER" id="PTHR42715:SF5">
    <property type="entry name" value="BETA-GLUCOSIDASE M-RELATED"/>
    <property type="match status" value="1"/>
</dbReference>
<evidence type="ECO:0000256" key="7">
    <source>
        <dbReference type="ARBA" id="ARBA00023277"/>
    </source>
</evidence>
<evidence type="ECO:0000256" key="1">
    <source>
        <dbReference type="ARBA" id="ARBA00000448"/>
    </source>
</evidence>
<dbReference type="RefSeq" id="XP_056751797.1">
    <property type="nucleotide sequence ID" value="XM_056899721.1"/>
</dbReference>
<dbReference type="GO" id="GO:0030245">
    <property type="term" value="P:cellulose catabolic process"/>
    <property type="evidence" value="ECO:0007669"/>
    <property type="project" value="UniProtKB-KW"/>
</dbReference>
<reference evidence="11" key="1">
    <citation type="journal article" date="2023" name="IMA Fungus">
        <title>Comparative genomic study of the Penicillium genus elucidates a diverse pangenome and 15 lateral gene transfer events.</title>
        <authorList>
            <person name="Petersen C."/>
            <person name="Sorensen T."/>
            <person name="Nielsen M.R."/>
            <person name="Sondergaard T.E."/>
            <person name="Sorensen J.L."/>
            <person name="Fitzpatrick D.A."/>
            <person name="Frisvad J.C."/>
            <person name="Nielsen K.L."/>
        </authorList>
    </citation>
    <scope>NUCLEOTIDE SEQUENCE</scope>
    <source>
        <strain evidence="11">IBT 12815</strain>
    </source>
</reference>
<comment type="catalytic activity">
    <reaction evidence="1">
        <text>Hydrolysis of terminal, non-reducing beta-D-glucosyl residues with release of beta-D-glucose.</text>
        <dbReference type="EC" id="3.2.1.21"/>
    </reaction>
</comment>
<evidence type="ECO:0000256" key="8">
    <source>
        <dbReference type="ARBA" id="ARBA00023295"/>
    </source>
</evidence>
<dbReference type="GeneID" id="81589963"/>
<dbReference type="GO" id="GO:0008422">
    <property type="term" value="F:beta-glucosidase activity"/>
    <property type="evidence" value="ECO:0007669"/>
    <property type="project" value="UniProtKB-EC"/>
</dbReference>
<evidence type="ECO:0000256" key="6">
    <source>
        <dbReference type="ARBA" id="ARBA00023001"/>
    </source>
</evidence>
<comment type="caution">
    <text evidence="11">The sequence shown here is derived from an EMBL/GenBank/DDBJ whole genome shotgun (WGS) entry which is preliminary data.</text>
</comment>
<evidence type="ECO:0000256" key="3">
    <source>
        <dbReference type="ARBA" id="ARBA00012744"/>
    </source>
</evidence>
<proteinExistence type="inferred from homology"/>
<evidence type="ECO:0000256" key="4">
    <source>
        <dbReference type="ARBA" id="ARBA00022729"/>
    </source>
</evidence>
<evidence type="ECO:0000313" key="11">
    <source>
        <dbReference type="EMBL" id="KAJ5598583.1"/>
    </source>
</evidence>
<keyword evidence="7" id="KW-0119">Carbohydrate metabolism</keyword>
<keyword evidence="6" id="KW-0136">Cellulose degradation</keyword>
<accession>A0AAD6E0W4</accession>
<protein>
    <recommendedName>
        <fullName evidence="3">beta-glucosidase</fullName>
        <ecNumber evidence="3">3.2.1.21</ecNumber>
    </recommendedName>
</protein>
<dbReference type="EMBL" id="JAQJAE010000004">
    <property type="protein sequence ID" value="KAJ5598583.1"/>
    <property type="molecule type" value="Genomic_DNA"/>
</dbReference>
<keyword evidence="9" id="KW-0624">Polysaccharide degradation</keyword>
<evidence type="ECO:0000259" key="10">
    <source>
        <dbReference type="SMART" id="SM01217"/>
    </source>
</evidence>
<keyword evidence="4" id="KW-0732">Signal</keyword>
<dbReference type="InterPro" id="IPR026891">
    <property type="entry name" value="Fn3-like"/>
</dbReference>
<feature type="domain" description="Fibronectin type III-like" evidence="10">
    <location>
        <begin position="29"/>
        <end position="78"/>
    </location>
</feature>
<keyword evidence="12" id="KW-1185">Reference proteome</keyword>
<evidence type="ECO:0000256" key="5">
    <source>
        <dbReference type="ARBA" id="ARBA00022801"/>
    </source>
</evidence>
<dbReference type="Proteomes" id="UP001213799">
    <property type="component" value="Unassembled WGS sequence"/>
</dbReference>
<dbReference type="InterPro" id="IPR013783">
    <property type="entry name" value="Ig-like_fold"/>
</dbReference>